<proteinExistence type="predicted"/>
<feature type="transmembrane region" description="Helical" evidence="6">
    <location>
        <begin position="21"/>
        <end position="40"/>
    </location>
</feature>
<evidence type="ECO:0000256" key="5">
    <source>
        <dbReference type="ARBA" id="ARBA00023136"/>
    </source>
</evidence>
<dbReference type="Gene3D" id="1.20.1250.20">
    <property type="entry name" value="MFS general substrate transporter like domains"/>
    <property type="match status" value="1"/>
</dbReference>
<keyword evidence="3 6" id="KW-0812">Transmembrane</keyword>
<sequence>MAYRYIPARQIACKPQSFDSVGAVCFAAAIGFLIYGVSTASSGNGWGSAQTWIPFVVSGMSLLILLRWEFRHPAPFFSVHLMRKPMLGVGLAVSLLSFALANVVLVAAPFYLLAFARIDHAMLGYVMTAYPILLAVMGPLAGGLSDRYGPKRLIISGLGAMGAGSLLMVLFLNSLSLPGMIVVLALFGTGMGLIASPNNSFMMNHTPAAYSGVMGSMIALTRNMGMVLGAAIGLGLLSGRAGGSLQHEADAFYMIFMLNLILSLVALGVFVLVTLKSRRLAASGIDS</sequence>
<comment type="subcellular location">
    <subcellularLocation>
        <location evidence="1">Cell membrane</location>
        <topology evidence="1">Multi-pass membrane protein</topology>
    </subcellularLocation>
</comment>
<protein>
    <submittedName>
        <fullName evidence="8">Major Facilitator Superfamily protein</fullName>
    </submittedName>
</protein>
<organism evidence="8 9">
    <name type="scientific">Paenibacillus tianmuensis</name>
    <dbReference type="NCBI Taxonomy" id="624147"/>
    <lineage>
        <taxon>Bacteria</taxon>
        <taxon>Bacillati</taxon>
        <taxon>Bacillota</taxon>
        <taxon>Bacilli</taxon>
        <taxon>Bacillales</taxon>
        <taxon>Paenibacillaceae</taxon>
        <taxon>Paenibacillus</taxon>
    </lineage>
</organism>
<feature type="transmembrane region" description="Helical" evidence="6">
    <location>
        <begin position="52"/>
        <end position="70"/>
    </location>
</feature>
<evidence type="ECO:0000313" key="8">
    <source>
        <dbReference type="EMBL" id="SCW82883.1"/>
    </source>
</evidence>
<reference evidence="9" key="1">
    <citation type="submission" date="2016-10" db="EMBL/GenBank/DDBJ databases">
        <authorList>
            <person name="Varghese N."/>
            <person name="Submissions S."/>
        </authorList>
    </citation>
    <scope>NUCLEOTIDE SEQUENCE [LARGE SCALE GENOMIC DNA]</scope>
    <source>
        <strain evidence="9">CGMCC 1.8946</strain>
    </source>
</reference>
<feature type="transmembrane region" description="Helical" evidence="6">
    <location>
        <begin position="208"/>
        <end position="232"/>
    </location>
</feature>
<evidence type="ECO:0000256" key="3">
    <source>
        <dbReference type="ARBA" id="ARBA00022692"/>
    </source>
</evidence>
<feature type="transmembrane region" description="Helical" evidence="6">
    <location>
        <begin position="153"/>
        <end position="171"/>
    </location>
</feature>
<feature type="transmembrane region" description="Helical" evidence="6">
    <location>
        <begin position="122"/>
        <end position="141"/>
    </location>
</feature>
<dbReference type="STRING" id="624147.SAMN04487970_105922"/>
<dbReference type="GO" id="GO:0022857">
    <property type="term" value="F:transmembrane transporter activity"/>
    <property type="evidence" value="ECO:0007669"/>
    <property type="project" value="InterPro"/>
</dbReference>
<feature type="domain" description="Major facilitator superfamily (MFS) profile" evidence="7">
    <location>
        <begin position="85"/>
        <end position="287"/>
    </location>
</feature>
<dbReference type="AlphaFoldDB" id="A0A1G4TN91"/>
<evidence type="ECO:0000256" key="6">
    <source>
        <dbReference type="SAM" id="Phobius"/>
    </source>
</evidence>
<gene>
    <name evidence="8" type="ORF">SAMN04487970_105922</name>
</gene>
<feature type="transmembrane region" description="Helical" evidence="6">
    <location>
        <begin position="252"/>
        <end position="275"/>
    </location>
</feature>
<dbReference type="PROSITE" id="PS50850">
    <property type="entry name" value="MFS"/>
    <property type="match status" value="1"/>
</dbReference>
<feature type="transmembrane region" description="Helical" evidence="6">
    <location>
        <begin position="177"/>
        <end position="196"/>
    </location>
</feature>
<evidence type="ECO:0000256" key="2">
    <source>
        <dbReference type="ARBA" id="ARBA00022448"/>
    </source>
</evidence>
<evidence type="ECO:0000259" key="7">
    <source>
        <dbReference type="PROSITE" id="PS50850"/>
    </source>
</evidence>
<name>A0A1G4TN91_9BACL</name>
<dbReference type="InterPro" id="IPR011701">
    <property type="entry name" value="MFS"/>
</dbReference>
<keyword evidence="5 6" id="KW-0472">Membrane</keyword>
<dbReference type="InterPro" id="IPR036259">
    <property type="entry name" value="MFS_trans_sf"/>
</dbReference>
<keyword evidence="9" id="KW-1185">Reference proteome</keyword>
<dbReference type="Proteomes" id="UP000198601">
    <property type="component" value="Unassembled WGS sequence"/>
</dbReference>
<dbReference type="GO" id="GO:0005886">
    <property type="term" value="C:plasma membrane"/>
    <property type="evidence" value="ECO:0007669"/>
    <property type="project" value="UniProtKB-SubCell"/>
</dbReference>
<evidence type="ECO:0000313" key="9">
    <source>
        <dbReference type="Proteomes" id="UP000198601"/>
    </source>
</evidence>
<dbReference type="EMBL" id="FMTT01000059">
    <property type="protein sequence ID" value="SCW82883.1"/>
    <property type="molecule type" value="Genomic_DNA"/>
</dbReference>
<keyword evidence="2" id="KW-0813">Transport</keyword>
<dbReference type="PANTHER" id="PTHR42718:SF9">
    <property type="entry name" value="MAJOR FACILITATOR SUPERFAMILY MULTIDRUG TRANSPORTER MFSC"/>
    <property type="match status" value="1"/>
</dbReference>
<accession>A0A1G4TN91</accession>
<evidence type="ECO:0000256" key="4">
    <source>
        <dbReference type="ARBA" id="ARBA00022989"/>
    </source>
</evidence>
<feature type="transmembrane region" description="Helical" evidence="6">
    <location>
        <begin position="91"/>
        <end position="116"/>
    </location>
</feature>
<dbReference type="PANTHER" id="PTHR42718">
    <property type="entry name" value="MAJOR FACILITATOR SUPERFAMILY MULTIDRUG TRANSPORTER MFSC"/>
    <property type="match status" value="1"/>
</dbReference>
<dbReference type="Pfam" id="PF07690">
    <property type="entry name" value="MFS_1"/>
    <property type="match status" value="1"/>
</dbReference>
<evidence type="ECO:0000256" key="1">
    <source>
        <dbReference type="ARBA" id="ARBA00004651"/>
    </source>
</evidence>
<dbReference type="InterPro" id="IPR020846">
    <property type="entry name" value="MFS_dom"/>
</dbReference>
<keyword evidence="4 6" id="KW-1133">Transmembrane helix</keyword>
<dbReference type="SUPFAM" id="SSF103473">
    <property type="entry name" value="MFS general substrate transporter"/>
    <property type="match status" value="1"/>
</dbReference>